<feature type="region of interest" description="Disordered" evidence="1">
    <location>
        <begin position="216"/>
        <end position="252"/>
    </location>
</feature>
<evidence type="ECO:0000313" key="4">
    <source>
        <dbReference type="WBParaSite" id="GPUH_0001608001-mRNA-1"/>
    </source>
</evidence>
<name>A0A183E517_9BILA</name>
<feature type="compositionally biased region" description="Basic and acidic residues" evidence="1">
    <location>
        <begin position="221"/>
        <end position="233"/>
    </location>
</feature>
<dbReference type="AlphaFoldDB" id="A0A183E517"/>
<evidence type="ECO:0000313" key="3">
    <source>
        <dbReference type="Proteomes" id="UP000271098"/>
    </source>
</evidence>
<dbReference type="Proteomes" id="UP000271098">
    <property type="component" value="Unassembled WGS sequence"/>
</dbReference>
<organism evidence="4">
    <name type="scientific">Gongylonema pulchrum</name>
    <dbReference type="NCBI Taxonomy" id="637853"/>
    <lineage>
        <taxon>Eukaryota</taxon>
        <taxon>Metazoa</taxon>
        <taxon>Ecdysozoa</taxon>
        <taxon>Nematoda</taxon>
        <taxon>Chromadorea</taxon>
        <taxon>Rhabditida</taxon>
        <taxon>Spirurina</taxon>
        <taxon>Spiruromorpha</taxon>
        <taxon>Spiruroidea</taxon>
        <taxon>Gongylonematidae</taxon>
        <taxon>Gongylonema</taxon>
    </lineage>
</organism>
<sequence>MKIFFKENLRKCLPYQNVTSGIPLSRISAANATESVSAATVAIQKYELPEKRLLVAKIRNPTSAAVLEALRNLSDDVETKDDFIPLSLSAINSGASFSAAVSSTPLFTASAGIGGILSTDTILNEMQAAAAQISERVAEIRSRKQELVQYTISHSGAVTNDQKEDILSQKKQIISDLEECERMCHHNLDTQYISTRIAGHRSFCRGHVLENSVVTAAQPHSEQKGEQQKHDSDTGNSENDSAQADDDDKSIEDRTFEDLELVVLKRKIYREGGSDTSSRFNCEIV</sequence>
<accession>A0A183E517</accession>
<reference evidence="4" key="1">
    <citation type="submission" date="2016-06" db="UniProtKB">
        <authorList>
            <consortium name="WormBaseParasite"/>
        </authorList>
    </citation>
    <scope>IDENTIFICATION</scope>
</reference>
<dbReference type="EMBL" id="UYRT01083243">
    <property type="protein sequence ID" value="VDN27161.1"/>
    <property type="molecule type" value="Genomic_DNA"/>
</dbReference>
<reference evidence="2 3" key="2">
    <citation type="submission" date="2018-11" db="EMBL/GenBank/DDBJ databases">
        <authorList>
            <consortium name="Pathogen Informatics"/>
        </authorList>
    </citation>
    <scope>NUCLEOTIDE SEQUENCE [LARGE SCALE GENOMIC DNA]</scope>
</reference>
<gene>
    <name evidence="2" type="ORF">GPUH_LOCUS16059</name>
</gene>
<dbReference type="WBParaSite" id="GPUH_0001608001-mRNA-1">
    <property type="protein sequence ID" value="GPUH_0001608001-mRNA-1"/>
    <property type="gene ID" value="GPUH_0001608001"/>
</dbReference>
<evidence type="ECO:0000256" key="1">
    <source>
        <dbReference type="SAM" id="MobiDB-lite"/>
    </source>
</evidence>
<keyword evidence="3" id="KW-1185">Reference proteome</keyword>
<protein>
    <submittedName>
        <fullName evidence="4">Mitochondrial inner membrane protein OXA1</fullName>
    </submittedName>
</protein>
<proteinExistence type="predicted"/>
<evidence type="ECO:0000313" key="2">
    <source>
        <dbReference type="EMBL" id="VDN27161.1"/>
    </source>
</evidence>